<dbReference type="OrthoDB" id="5396831at2759"/>
<dbReference type="AlphaFoldDB" id="V5I166"/>
<gene>
    <name evidence="1" type="ORF">PVAR5_5013</name>
</gene>
<dbReference type="Proteomes" id="UP000018001">
    <property type="component" value="Unassembled WGS sequence"/>
</dbReference>
<evidence type="ECO:0000313" key="2">
    <source>
        <dbReference type="Proteomes" id="UP000018001"/>
    </source>
</evidence>
<organism evidence="1 2">
    <name type="scientific">Byssochlamys spectabilis (strain No. 5 / NBRC 109023)</name>
    <name type="common">Paecilomyces variotii</name>
    <dbReference type="NCBI Taxonomy" id="1356009"/>
    <lineage>
        <taxon>Eukaryota</taxon>
        <taxon>Fungi</taxon>
        <taxon>Dikarya</taxon>
        <taxon>Ascomycota</taxon>
        <taxon>Pezizomycotina</taxon>
        <taxon>Eurotiomycetes</taxon>
        <taxon>Eurotiomycetidae</taxon>
        <taxon>Eurotiales</taxon>
        <taxon>Thermoascaceae</taxon>
        <taxon>Paecilomyces</taxon>
    </lineage>
</organism>
<dbReference type="eggNOG" id="ENOG502STXI">
    <property type="taxonomic scope" value="Eukaryota"/>
</dbReference>
<keyword evidence="2" id="KW-1185">Reference proteome</keyword>
<dbReference type="InParanoid" id="V5I166"/>
<sequence length="188" mass="21884">MVKPNRATFPDANKFTISDFHMWAVIETADFECISMCRTGNLILEINYGPYYIIDQASLETGRFSVVEYKSTGHIDHVILRRPYLLTVLVNYAELGFTVDRMEESIGGGEQYQNRPMDMDLPILDIIQKAKDNDKMLTLFRTERDQWEKYIELYAPGYLAMEAEGRASEYDIRNLRNTSQASRSRREE</sequence>
<comment type="caution">
    <text evidence="1">The sequence shown here is derived from an EMBL/GenBank/DDBJ whole genome shotgun (WGS) entry which is preliminary data.</text>
</comment>
<reference evidence="2" key="1">
    <citation type="journal article" date="2014" name="Genome Announc.">
        <title>Draft genome sequence of the formaldehyde-resistant fungus Byssochlamys spectabilis No. 5 (anamorph Paecilomyces variotii No. 5) (NBRC109023).</title>
        <authorList>
            <person name="Oka T."/>
            <person name="Ekino K."/>
            <person name="Fukuda K."/>
            <person name="Nomura Y."/>
        </authorList>
    </citation>
    <scope>NUCLEOTIDE SEQUENCE [LARGE SCALE GENOMIC DNA]</scope>
    <source>
        <strain evidence="2">No. 5 / NBRC 109023</strain>
    </source>
</reference>
<dbReference type="EMBL" id="BAUL01000161">
    <property type="protein sequence ID" value="GAD96360.1"/>
    <property type="molecule type" value="Genomic_DNA"/>
</dbReference>
<protein>
    <submittedName>
        <fullName evidence="1">Uncharacterized protein</fullName>
    </submittedName>
</protein>
<name>V5I166_BYSSN</name>
<accession>V5I166</accession>
<proteinExistence type="predicted"/>
<evidence type="ECO:0000313" key="1">
    <source>
        <dbReference type="EMBL" id="GAD96360.1"/>
    </source>
</evidence>
<dbReference type="HOGENOM" id="CLU_1496883_0_0_1"/>